<feature type="domain" description="IrrE N-terminal-like" evidence="1">
    <location>
        <begin position="33"/>
        <end position="163"/>
    </location>
</feature>
<evidence type="ECO:0000259" key="1">
    <source>
        <dbReference type="Pfam" id="PF06114"/>
    </source>
</evidence>
<proteinExistence type="predicted"/>
<dbReference type="HOGENOM" id="CLU_057454_1_0_11"/>
<evidence type="ECO:0000313" key="3">
    <source>
        <dbReference type="Proteomes" id="UP000004946"/>
    </source>
</evidence>
<dbReference type="AlphaFoldDB" id="E6JZU1"/>
<organism evidence="2 3">
    <name type="scientific">Parascardovia denticolens DSM 10105 = JCM 12538</name>
    <dbReference type="NCBI Taxonomy" id="864564"/>
    <lineage>
        <taxon>Bacteria</taxon>
        <taxon>Bacillati</taxon>
        <taxon>Actinomycetota</taxon>
        <taxon>Actinomycetes</taxon>
        <taxon>Bifidobacteriales</taxon>
        <taxon>Bifidobacteriaceae</taxon>
        <taxon>Parascardovia</taxon>
    </lineage>
</organism>
<gene>
    <name evidence="2" type="ORF">HMPREF0620_1100</name>
</gene>
<dbReference type="KEGG" id="pdo:PSDT_0551"/>
<dbReference type="PANTHER" id="PTHR43236">
    <property type="entry name" value="ANTITOXIN HIGA1"/>
    <property type="match status" value="1"/>
</dbReference>
<dbReference type="RefSeq" id="WP_006290545.1">
    <property type="nucleotide sequence ID" value="NZ_AP012333.1"/>
</dbReference>
<accession>E6JZU1</accession>
<dbReference type="Gene3D" id="1.10.10.2910">
    <property type="match status" value="1"/>
</dbReference>
<dbReference type="PANTHER" id="PTHR43236:SF2">
    <property type="entry name" value="BLL0069 PROTEIN"/>
    <property type="match status" value="1"/>
</dbReference>
<dbReference type="eggNOG" id="COG2856">
    <property type="taxonomic scope" value="Bacteria"/>
</dbReference>
<protein>
    <recommendedName>
        <fullName evidence="1">IrrE N-terminal-like domain-containing protein</fullName>
    </recommendedName>
</protein>
<dbReference type="InterPro" id="IPR052345">
    <property type="entry name" value="Rad_response_metalloprotease"/>
</dbReference>
<dbReference type="EMBL" id="AEON01000001">
    <property type="protein sequence ID" value="EFT84095.1"/>
    <property type="molecule type" value="Genomic_DNA"/>
</dbReference>
<evidence type="ECO:0000313" key="2">
    <source>
        <dbReference type="EMBL" id="EFT84095.1"/>
    </source>
</evidence>
<reference evidence="2 3" key="1">
    <citation type="submission" date="2010-12" db="EMBL/GenBank/DDBJ databases">
        <authorList>
            <person name="Muzny D."/>
            <person name="Qin X."/>
            <person name="Buhay C."/>
            <person name="Dugan-Rocha S."/>
            <person name="Ding Y."/>
            <person name="Chen G."/>
            <person name="Hawes A."/>
            <person name="Holder M."/>
            <person name="Jhangiani S."/>
            <person name="Johnson A."/>
            <person name="Khan Z."/>
            <person name="Li Z."/>
            <person name="Liu W."/>
            <person name="Liu X."/>
            <person name="Perez L."/>
            <person name="Shen H."/>
            <person name="Wang Q."/>
            <person name="Watt J."/>
            <person name="Xi L."/>
            <person name="Xin Y."/>
            <person name="Zhou J."/>
            <person name="Deng J."/>
            <person name="Jiang H."/>
            <person name="Liu Y."/>
            <person name="Qu J."/>
            <person name="Song X.-Z."/>
            <person name="Zhang L."/>
            <person name="Villasana D."/>
            <person name="Johnson A."/>
            <person name="Liu J."/>
            <person name="Liyanage D."/>
            <person name="Lorensuhewa L."/>
            <person name="Robinson T."/>
            <person name="Song A."/>
            <person name="Song B.-B."/>
            <person name="Dinh H."/>
            <person name="Thornton R."/>
            <person name="Coyle M."/>
            <person name="Francisco L."/>
            <person name="Jackson L."/>
            <person name="Javaid M."/>
            <person name="Korchina V."/>
            <person name="Kovar C."/>
            <person name="Mata R."/>
            <person name="Mathew T."/>
            <person name="Ngo R."/>
            <person name="Nguyen L."/>
            <person name="Nguyen N."/>
            <person name="Okwuonu G."/>
            <person name="Ongeri F."/>
            <person name="Pham C."/>
            <person name="Simmons D."/>
            <person name="Wilczek-Boney K."/>
            <person name="Hale W."/>
            <person name="Jakkamsetti A."/>
            <person name="Pham P."/>
            <person name="Ruth R."/>
            <person name="San Lucas F."/>
            <person name="Warren J."/>
            <person name="Zhang J."/>
            <person name="Zhao Z."/>
            <person name="Zhou C."/>
            <person name="Zhu D."/>
            <person name="Lee S."/>
            <person name="Bess C."/>
            <person name="Blankenburg K."/>
            <person name="Forbes L."/>
            <person name="Fu Q."/>
            <person name="Gubbala S."/>
            <person name="Hirani K."/>
            <person name="Jayaseelan J.C."/>
            <person name="Lara F."/>
            <person name="Munidasa M."/>
            <person name="Palculict T."/>
            <person name="Patil S."/>
            <person name="Pu L.-L."/>
            <person name="Saada N."/>
            <person name="Tang L."/>
            <person name="Weissenberger G."/>
            <person name="Zhu Y."/>
            <person name="Hemphill L."/>
            <person name="Shang Y."/>
            <person name="Youmans B."/>
            <person name="Ayvaz T."/>
            <person name="Ross M."/>
            <person name="Santibanez J."/>
            <person name="Aqrawi P."/>
            <person name="Gross S."/>
            <person name="Joshi V."/>
            <person name="Fowler G."/>
            <person name="Nazareth L."/>
            <person name="Reid J."/>
            <person name="Worley K."/>
            <person name="Petrosino J."/>
            <person name="Highlander S."/>
            <person name="Gibbs R."/>
        </authorList>
    </citation>
    <scope>NUCLEOTIDE SEQUENCE [LARGE SCALE GENOMIC DNA]</scope>
    <source>
        <strain evidence="2 3">DSM 10105</strain>
    </source>
</reference>
<dbReference type="PATRIC" id="fig|864564.6.peg.609"/>
<dbReference type="InterPro" id="IPR010359">
    <property type="entry name" value="IrrE_HExxH"/>
</dbReference>
<keyword evidence="3" id="KW-1185">Reference proteome</keyword>
<comment type="caution">
    <text evidence="2">The sequence shown here is derived from an EMBL/GenBank/DDBJ whole genome shotgun (WGS) entry which is preliminary data.</text>
</comment>
<dbReference type="Pfam" id="PF06114">
    <property type="entry name" value="Peptidase_M78"/>
    <property type="match status" value="1"/>
</dbReference>
<dbReference type="Proteomes" id="UP000004946">
    <property type="component" value="Chromosome"/>
</dbReference>
<sequence>MTVSTPYPSFDPCRKKQRNQAALTFLRERCAGAGIFVFTTGIAGQSTHRKLDPDEFRAFALIDDYAPLIFINHNDSSAARLFSLAHELVHLWLGKSELYNVSYLMNSSTTKMEAYCNKVASEILIPDEIFLQRWASDRADGLQEFERLVEYFCASPLAIARRAFDHGFIGQQDYDCVAAEQQERWEQVSRERASAGGGDFYRTNLSRIDSRFLERLASSVAEGRTTYSQASHLMGMKWTTLAELAHRA</sequence>
<name>E6JZU1_PARDN</name>